<gene>
    <name evidence="1" type="ORF">LIER_35781</name>
</gene>
<protein>
    <submittedName>
        <fullName evidence="1">Uncharacterized protein</fullName>
    </submittedName>
</protein>
<dbReference type="AlphaFoldDB" id="A0AAV3NY39"/>
<sequence length="189" mass="21564">MKKITRVLGFSFSFIIEPVGTAGGDNFTVEGESLIAVERSAEWWVEACVREEGKKEWKGFFVYASCEDDFNDISHKEEKEGGNERSEGSMSLFRDFISNIGAIDLGFVGYPYTWWNRRSGTDNVECGLDRVLCSPQWGIENTRAACLHLNMVRADHCPILLHTCVHMEKVKRRYRWVGKDGCEKVVRLA</sequence>
<accession>A0AAV3NY39</accession>
<dbReference type="PANTHER" id="PTHR33710:SF77">
    <property type="entry name" value="DNASE I-LIKE SUPERFAMILY PROTEIN"/>
    <property type="match status" value="1"/>
</dbReference>
<dbReference type="SUPFAM" id="SSF56219">
    <property type="entry name" value="DNase I-like"/>
    <property type="match status" value="1"/>
</dbReference>
<proteinExistence type="predicted"/>
<evidence type="ECO:0000313" key="2">
    <source>
        <dbReference type="Proteomes" id="UP001454036"/>
    </source>
</evidence>
<dbReference type="Gene3D" id="3.60.10.10">
    <property type="entry name" value="Endonuclease/exonuclease/phosphatase"/>
    <property type="match status" value="1"/>
</dbReference>
<dbReference type="InterPro" id="IPR036691">
    <property type="entry name" value="Endo/exonu/phosph_ase_sf"/>
</dbReference>
<reference evidence="1 2" key="1">
    <citation type="submission" date="2024-01" db="EMBL/GenBank/DDBJ databases">
        <title>The complete chloroplast genome sequence of Lithospermum erythrorhizon: insights into the phylogenetic relationship among Boraginaceae species and the maternal lineages of purple gromwells.</title>
        <authorList>
            <person name="Okada T."/>
            <person name="Watanabe K."/>
        </authorList>
    </citation>
    <scope>NUCLEOTIDE SEQUENCE [LARGE SCALE GENOMIC DNA]</scope>
</reference>
<dbReference type="EMBL" id="BAABME010015921">
    <property type="protein sequence ID" value="GAA0143651.1"/>
    <property type="molecule type" value="Genomic_DNA"/>
</dbReference>
<comment type="caution">
    <text evidence="1">The sequence shown here is derived from an EMBL/GenBank/DDBJ whole genome shotgun (WGS) entry which is preliminary data.</text>
</comment>
<organism evidence="1 2">
    <name type="scientific">Lithospermum erythrorhizon</name>
    <name type="common">Purple gromwell</name>
    <name type="synonym">Lithospermum officinale var. erythrorhizon</name>
    <dbReference type="NCBI Taxonomy" id="34254"/>
    <lineage>
        <taxon>Eukaryota</taxon>
        <taxon>Viridiplantae</taxon>
        <taxon>Streptophyta</taxon>
        <taxon>Embryophyta</taxon>
        <taxon>Tracheophyta</taxon>
        <taxon>Spermatophyta</taxon>
        <taxon>Magnoliopsida</taxon>
        <taxon>eudicotyledons</taxon>
        <taxon>Gunneridae</taxon>
        <taxon>Pentapetalae</taxon>
        <taxon>asterids</taxon>
        <taxon>lamiids</taxon>
        <taxon>Boraginales</taxon>
        <taxon>Boraginaceae</taxon>
        <taxon>Boraginoideae</taxon>
        <taxon>Lithospermeae</taxon>
        <taxon>Lithospermum</taxon>
    </lineage>
</organism>
<dbReference type="PANTHER" id="PTHR33710">
    <property type="entry name" value="BNAC02G09200D PROTEIN"/>
    <property type="match status" value="1"/>
</dbReference>
<keyword evidence="2" id="KW-1185">Reference proteome</keyword>
<evidence type="ECO:0000313" key="1">
    <source>
        <dbReference type="EMBL" id="GAA0143651.1"/>
    </source>
</evidence>
<name>A0AAV3NY39_LITER</name>
<dbReference type="Proteomes" id="UP001454036">
    <property type="component" value="Unassembled WGS sequence"/>
</dbReference>